<protein>
    <submittedName>
        <fullName evidence="4">EC1118_1K5_3015p</fullName>
    </submittedName>
</protein>
<feature type="transmembrane region" description="Helical" evidence="2">
    <location>
        <begin position="54"/>
        <end position="72"/>
    </location>
</feature>
<sequence length="192" mass="21874">MTSFQAVSFALGCNTLVACYAFTVLEKRSLMTSCTNALSFLFFLLTLRRIHRHWYKPYGAFLLIFVLTLRWFRGPIAWVVVDVVFASCNVVFFSPALSDENWPYVSFFGVVVVIAIHIIVVTHIGAFTACCLLKRVSLKSSEGKKKKKKKEGKKLTYGKRKKKEILKMDESGIEPETSPMLRERATDYATRP</sequence>
<dbReference type="Pfam" id="PF24394">
    <property type="entry name" value="TMEM62_C"/>
    <property type="match status" value="1"/>
</dbReference>
<dbReference type="InterPro" id="IPR056230">
    <property type="entry name" value="TMEM62_C"/>
</dbReference>
<feature type="compositionally biased region" description="Basic residues" evidence="1">
    <location>
        <begin position="144"/>
        <end position="164"/>
    </location>
</feature>
<dbReference type="Proteomes" id="UP000000286">
    <property type="component" value="Chromosome XI"/>
</dbReference>
<feature type="domain" description="TMEM62 C-terminal" evidence="3">
    <location>
        <begin position="26"/>
        <end position="162"/>
    </location>
</feature>
<accession>C8ZCK5</accession>
<keyword evidence="2" id="KW-0812">Transmembrane</keyword>
<evidence type="ECO:0000256" key="2">
    <source>
        <dbReference type="SAM" id="Phobius"/>
    </source>
</evidence>
<keyword evidence="2" id="KW-0472">Membrane</keyword>
<evidence type="ECO:0000313" key="5">
    <source>
        <dbReference type="Proteomes" id="UP000000286"/>
    </source>
</evidence>
<evidence type="ECO:0000313" key="4">
    <source>
        <dbReference type="EMBL" id="CAY81121.1"/>
    </source>
</evidence>
<feature type="transmembrane region" description="Helical" evidence="2">
    <location>
        <begin position="6"/>
        <end position="23"/>
    </location>
</feature>
<keyword evidence="2" id="KW-1133">Transmembrane helix</keyword>
<feature type="region of interest" description="Disordered" evidence="1">
    <location>
        <begin position="141"/>
        <end position="192"/>
    </location>
</feature>
<reference evidence="4 5" key="1">
    <citation type="journal article" date="2009" name="Proc. Natl. Acad. Sci. U.S.A.">
        <title>Eukaryote-to-eukaryote gene transfer events revealed by the genome sequence of the wine yeast Saccharomyces cerevisiae EC1118.</title>
        <authorList>
            <person name="Novo M."/>
            <person name="Bigey F."/>
            <person name="Beyne E."/>
            <person name="Galeote V."/>
            <person name="Gavory F."/>
            <person name="Mallet S."/>
            <person name="Cambot B."/>
            <person name="Legras J.L."/>
            <person name="Wincker P."/>
            <person name="Casaregola S."/>
            <person name="Dequin S."/>
        </authorList>
    </citation>
    <scope>NUCLEOTIDE SEQUENCE [LARGE SCALE GENOMIC DNA]</scope>
    <source>
        <strain evidence="5">Lalvin EC1118 / Prise de mousse</strain>
    </source>
</reference>
<gene>
    <name evidence="4" type="ORF">EC1118_1K5_3015g</name>
</gene>
<dbReference type="EMBL" id="FN393077">
    <property type="protein sequence ID" value="CAY81121.1"/>
    <property type="molecule type" value="Genomic_DNA"/>
</dbReference>
<evidence type="ECO:0000259" key="3">
    <source>
        <dbReference type="Pfam" id="PF24394"/>
    </source>
</evidence>
<feature type="transmembrane region" description="Helical" evidence="2">
    <location>
        <begin position="104"/>
        <end position="133"/>
    </location>
</feature>
<dbReference type="AlphaFoldDB" id="C8ZCK5"/>
<organism evidence="4 5">
    <name type="scientific">Saccharomyces cerevisiae (strain Lalvin EC1118 / Prise de mousse)</name>
    <name type="common">Baker's yeast</name>
    <dbReference type="NCBI Taxonomy" id="643680"/>
    <lineage>
        <taxon>Eukaryota</taxon>
        <taxon>Fungi</taxon>
        <taxon>Dikarya</taxon>
        <taxon>Ascomycota</taxon>
        <taxon>Saccharomycotina</taxon>
        <taxon>Saccharomycetes</taxon>
        <taxon>Saccharomycetales</taxon>
        <taxon>Saccharomycetaceae</taxon>
        <taxon>Saccharomyces</taxon>
    </lineage>
</organism>
<evidence type="ECO:0000256" key="1">
    <source>
        <dbReference type="SAM" id="MobiDB-lite"/>
    </source>
</evidence>
<dbReference type="HOGENOM" id="CLU_1595850_0_0_1"/>
<proteinExistence type="predicted"/>
<feature type="transmembrane region" description="Helical" evidence="2">
    <location>
        <begin position="79"/>
        <end position="98"/>
    </location>
</feature>
<name>C8ZCK5_YEAS8</name>
<feature type="transmembrane region" description="Helical" evidence="2">
    <location>
        <begin position="30"/>
        <end position="48"/>
    </location>
</feature>